<sequence length="348" mass="38876">MGQLIASPPLYEKLKDELRDYIGRERPRLLPGENELVTHYGVSRNTVRRALRDLTTEGLLRPVQGLGTLVNYDQPPEKRRYILVLADSRFDSAAHEAFSTLMRVLQDYRLNALLSLVEESSVDEANLRYLLHKSEGVILDQSLSASDRLHGLISGSGTPMVCLRCWESRFADDNFVIEDVAEGFYLLARHLLEAGHREIAILCHPGDGLRLPGIRRAMAEFGMEPDPALLVPIEVGRRPEGYRAADELLRRNRRFTAIIGHNDASALGIMERLFRAGLRVPEDVALTGADSLAEAAEFPVPLTTFGGDLQAMINECISILLAGPRAKPRRKLFPVRLTFRESTSTAIR</sequence>
<dbReference type="Pfam" id="PF13377">
    <property type="entry name" value="Peripla_BP_3"/>
    <property type="match status" value="1"/>
</dbReference>
<dbReference type="CDD" id="cd06267">
    <property type="entry name" value="PBP1_LacI_sugar_binding-like"/>
    <property type="match status" value="1"/>
</dbReference>
<dbReference type="Pfam" id="PF00392">
    <property type="entry name" value="GntR"/>
    <property type="match status" value="1"/>
</dbReference>
<keyword evidence="1" id="KW-0805">Transcription regulation</keyword>
<proteinExistence type="predicted"/>
<dbReference type="SUPFAM" id="SSF53822">
    <property type="entry name" value="Periplasmic binding protein-like I"/>
    <property type="match status" value="1"/>
</dbReference>
<keyword evidence="3" id="KW-0804">Transcription</keyword>
<accession>A0A848AW65</accession>
<keyword evidence="2" id="KW-0238">DNA-binding</keyword>
<dbReference type="EMBL" id="JABAEW010000005">
    <property type="protein sequence ID" value="NMD85770.1"/>
    <property type="molecule type" value="Genomic_DNA"/>
</dbReference>
<evidence type="ECO:0000256" key="2">
    <source>
        <dbReference type="ARBA" id="ARBA00023125"/>
    </source>
</evidence>
<dbReference type="InterPro" id="IPR036390">
    <property type="entry name" value="WH_DNA-bd_sf"/>
</dbReference>
<dbReference type="AlphaFoldDB" id="A0A848AW65"/>
<dbReference type="InterPro" id="IPR046335">
    <property type="entry name" value="LacI/GalR-like_sensor"/>
</dbReference>
<dbReference type="Proteomes" id="UP000576225">
    <property type="component" value="Unassembled WGS sequence"/>
</dbReference>
<comment type="caution">
    <text evidence="5">The sequence shown here is derived from an EMBL/GenBank/DDBJ whole genome shotgun (WGS) entry which is preliminary data.</text>
</comment>
<dbReference type="SUPFAM" id="SSF46785">
    <property type="entry name" value="Winged helix' DNA-binding domain"/>
    <property type="match status" value="1"/>
</dbReference>
<evidence type="ECO:0000313" key="5">
    <source>
        <dbReference type="EMBL" id="NMD85770.1"/>
    </source>
</evidence>
<dbReference type="SMART" id="SM00345">
    <property type="entry name" value="HTH_GNTR"/>
    <property type="match status" value="1"/>
</dbReference>
<dbReference type="InterPro" id="IPR000524">
    <property type="entry name" value="Tscrpt_reg_HTH_GntR"/>
</dbReference>
<dbReference type="PRINTS" id="PR00035">
    <property type="entry name" value="HTHGNTR"/>
</dbReference>
<evidence type="ECO:0000313" key="6">
    <source>
        <dbReference type="Proteomes" id="UP000576225"/>
    </source>
</evidence>
<dbReference type="InterPro" id="IPR028082">
    <property type="entry name" value="Peripla_BP_I"/>
</dbReference>
<dbReference type="Gene3D" id="3.40.50.2300">
    <property type="match status" value="2"/>
</dbReference>
<evidence type="ECO:0000256" key="3">
    <source>
        <dbReference type="ARBA" id="ARBA00023163"/>
    </source>
</evidence>
<dbReference type="PANTHER" id="PTHR30146">
    <property type="entry name" value="LACI-RELATED TRANSCRIPTIONAL REPRESSOR"/>
    <property type="match status" value="1"/>
</dbReference>
<dbReference type="GO" id="GO:0003700">
    <property type="term" value="F:DNA-binding transcription factor activity"/>
    <property type="evidence" value="ECO:0007669"/>
    <property type="project" value="InterPro"/>
</dbReference>
<gene>
    <name evidence="5" type="ORF">HF882_04145</name>
</gene>
<organism evidence="5 6">
    <name type="scientific">Victivallis vadensis</name>
    <dbReference type="NCBI Taxonomy" id="172901"/>
    <lineage>
        <taxon>Bacteria</taxon>
        <taxon>Pseudomonadati</taxon>
        <taxon>Lentisphaerota</taxon>
        <taxon>Lentisphaeria</taxon>
        <taxon>Victivallales</taxon>
        <taxon>Victivallaceae</taxon>
        <taxon>Victivallis</taxon>
    </lineage>
</organism>
<dbReference type="Gene3D" id="1.10.10.10">
    <property type="entry name" value="Winged helix-like DNA-binding domain superfamily/Winged helix DNA-binding domain"/>
    <property type="match status" value="1"/>
</dbReference>
<evidence type="ECO:0000256" key="1">
    <source>
        <dbReference type="ARBA" id="ARBA00023015"/>
    </source>
</evidence>
<evidence type="ECO:0000259" key="4">
    <source>
        <dbReference type="PROSITE" id="PS50949"/>
    </source>
</evidence>
<dbReference type="CDD" id="cd07377">
    <property type="entry name" value="WHTH_GntR"/>
    <property type="match status" value="1"/>
</dbReference>
<dbReference type="PANTHER" id="PTHR30146:SF153">
    <property type="entry name" value="LACTOSE OPERON REPRESSOR"/>
    <property type="match status" value="1"/>
</dbReference>
<dbReference type="InterPro" id="IPR036388">
    <property type="entry name" value="WH-like_DNA-bd_sf"/>
</dbReference>
<dbReference type="PROSITE" id="PS50949">
    <property type="entry name" value="HTH_GNTR"/>
    <property type="match status" value="1"/>
</dbReference>
<name>A0A848AW65_9BACT</name>
<protein>
    <submittedName>
        <fullName evidence="5">GntR family transcriptional regulator</fullName>
    </submittedName>
</protein>
<feature type="domain" description="HTH gntR-type" evidence="4">
    <location>
        <begin position="4"/>
        <end position="73"/>
    </location>
</feature>
<dbReference type="RefSeq" id="WP_168961712.1">
    <property type="nucleotide sequence ID" value="NZ_DBFOHU010000015.1"/>
</dbReference>
<dbReference type="GO" id="GO:0000976">
    <property type="term" value="F:transcription cis-regulatory region binding"/>
    <property type="evidence" value="ECO:0007669"/>
    <property type="project" value="TreeGrafter"/>
</dbReference>
<reference evidence="5 6" key="1">
    <citation type="submission" date="2020-04" db="EMBL/GenBank/DDBJ databases">
        <authorList>
            <person name="Hitch T.C.A."/>
            <person name="Wylensek D."/>
            <person name="Clavel T."/>
        </authorList>
    </citation>
    <scope>NUCLEOTIDE SEQUENCE [LARGE SCALE GENOMIC DNA]</scope>
    <source>
        <strain evidence="5 6">COR2-253-APC-1A</strain>
    </source>
</reference>